<keyword evidence="1 3" id="KW-0853">WD repeat</keyword>
<keyword evidence="2" id="KW-0677">Repeat</keyword>
<comment type="caution">
    <text evidence="4">The sequence shown here is derived from an EMBL/GenBank/DDBJ whole genome shotgun (WGS) entry which is preliminary data.</text>
</comment>
<dbReference type="InterPro" id="IPR015943">
    <property type="entry name" value="WD40/YVTN_repeat-like_dom_sf"/>
</dbReference>
<dbReference type="PANTHER" id="PTHR22838">
    <property type="entry name" value="WD REPEAT PROTEIN 26-RELATED"/>
    <property type="match status" value="1"/>
</dbReference>
<dbReference type="OrthoDB" id="1932312at2759"/>
<organism evidence="4 5">
    <name type="scientific">Euroglyphus maynei</name>
    <name type="common">Mayne's house dust mite</name>
    <dbReference type="NCBI Taxonomy" id="6958"/>
    <lineage>
        <taxon>Eukaryota</taxon>
        <taxon>Metazoa</taxon>
        <taxon>Ecdysozoa</taxon>
        <taxon>Arthropoda</taxon>
        <taxon>Chelicerata</taxon>
        <taxon>Arachnida</taxon>
        <taxon>Acari</taxon>
        <taxon>Acariformes</taxon>
        <taxon>Sarcoptiformes</taxon>
        <taxon>Astigmata</taxon>
        <taxon>Psoroptidia</taxon>
        <taxon>Analgoidea</taxon>
        <taxon>Pyroglyphidae</taxon>
        <taxon>Pyroglyphinae</taxon>
        <taxon>Euroglyphus</taxon>
    </lineage>
</organism>
<name>A0A1Y3BKC6_EURMA</name>
<dbReference type="PROSITE" id="PS50082">
    <property type="entry name" value="WD_REPEATS_2"/>
    <property type="match status" value="1"/>
</dbReference>
<evidence type="ECO:0000256" key="3">
    <source>
        <dbReference type="PROSITE-ProRule" id="PRU00221"/>
    </source>
</evidence>
<dbReference type="AlphaFoldDB" id="A0A1Y3BKC6"/>
<dbReference type="GO" id="GO:0005634">
    <property type="term" value="C:nucleus"/>
    <property type="evidence" value="ECO:0007669"/>
    <property type="project" value="TreeGrafter"/>
</dbReference>
<proteinExistence type="predicted"/>
<dbReference type="InterPro" id="IPR036322">
    <property type="entry name" value="WD40_repeat_dom_sf"/>
</dbReference>
<evidence type="ECO:0000313" key="5">
    <source>
        <dbReference type="Proteomes" id="UP000194236"/>
    </source>
</evidence>
<dbReference type="SUPFAM" id="SSF50978">
    <property type="entry name" value="WD40 repeat-like"/>
    <property type="match status" value="1"/>
</dbReference>
<reference evidence="4 5" key="1">
    <citation type="submission" date="2017-03" db="EMBL/GenBank/DDBJ databases">
        <title>Genome Survey of Euroglyphus maynei.</title>
        <authorList>
            <person name="Arlian L.G."/>
            <person name="Morgan M.S."/>
            <person name="Rider S.D."/>
        </authorList>
    </citation>
    <scope>NUCLEOTIDE SEQUENCE [LARGE SCALE GENOMIC DNA]</scope>
    <source>
        <strain evidence="4">Arlian Lab</strain>
        <tissue evidence="4">Whole body</tissue>
    </source>
</reference>
<evidence type="ECO:0000256" key="1">
    <source>
        <dbReference type="ARBA" id="ARBA00022574"/>
    </source>
</evidence>
<gene>
    <name evidence="4" type="ORF">BLA29_007359</name>
</gene>
<accession>A0A1Y3BKC6</accession>
<dbReference type="InterPro" id="IPR001680">
    <property type="entry name" value="WD40_rpt"/>
</dbReference>
<evidence type="ECO:0000256" key="2">
    <source>
        <dbReference type="ARBA" id="ARBA00022737"/>
    </source>
</evidence>
<dbReference type="GO" id="GO:1990841">
    <property type="term" value="F:promoter-specific chromatin binding"/>
    <property type="evidence" value="ECO:0007669"/>
    <property type="project" value="TreeGrafter"/>
</dbReference>
<dbReference type="Pfam" id="PF00400">
    <property type="entry name" value="WD40"/>
    <property type="match status" value="1"/>
</dbReference>
<dbReference type="EMBL" id="MUJZ01014451">
    <property type="protein sequence ID" value="OTF81272.1"/>
    <property type="molecule type" value="Genomic_DNA"/>
</dbReference>
<dbReference type="PROSITE" id="PS50294">
    <property type="entry name" value="WD_REPEATS_REGION"/>
    <property type="match status" value="1"/>
</dbReference>
<protein>
    <submittedName>
        <fullName evidence="4">Uncharacterized protein</fullName>
    </submittedName>
</protein>
<dbReference type="Gene3D" id="2.130.10.10">
    <property type="entry name" value="YVTN repeat-like/Quinoprotein amine dehydrogenase"/>
    <property type="match status" value="1"/>
</dbReference>
<evidence type="ECO:0000313" key="4">
    <source>
        <dbReference type="EMBL" id="OTF81272.1"/>
    </source>
</evidence>
<keyword evidence="5" id="KW-1185">Reference proteome</keyword>
<feature type="repeat" description="WD" evidence="3">
    <location>
        <begin position="118"/>
        <end position="150"/>
    </location>
</feature>
<dbReference type="Proteomes" id="UP000194236">
    <property type="component" value="Unassembled WGS sequence"/>
</dbReference>
<dbReference type="PANTHER" id="PTHR22838:SF4">
    <property type="entry name" value="WD REPEAT-CONTAINING PROTEIN 13"/>
    <property type="match status" value="1"/>
</dbReference>
<sequence>MIFTGNQNGIVNILNLSTGIYSKNSVAINDGGHIVSMCFESKGQLLWCGDSKGFISTFHFEMETCKLLLVNKVIIVPGCPITSLSSSSSTIIDDDSNQNLLLANCACNAVVFRCVNKLQGHSAPVLDVRFNHDESLLASADSKGSIIIWKRDSSVSKKF</sequence>
<dbReference type="SMART" id="SM00320">
    <property type="entry name" value="WD40"/>
    <property type="match status" value="1"/>
</dbReference>
<dbReference type="InterPro" id="IPR051350">
    <property type="entry name" value="WD_repeat-ST_regulator"/>
</dbReference>